<feature type="coiled-coil region" evidence="1">
    <location>
        <begin position="21"/>
        <end position="59"/>
    </location>
</feature>
<comment type="caution">
    <text evidence="2">The sequence shown here is derived from an EMBL/GenBank/DDBJ whole genome shotgun (WGS) entry which is preliminary data.</text>
</comment>
<evidence type="ECO:0000313" key="2">
    <source>
        <dbReference type="EMBL" id="MPL96099.1"/>
    </source>
</evidence>
<name>A0A644VXF8_9ZZZZ</name>
<dbReference type="AlphaFoldDB" id="A0A644VXF8"/>
<organism evidence="2">
    <name type="scientific">bioreactor metagenome</name>
    <dbReference type="NCBI Taxonomy" id="1076179"/>
    <lineage>
        <taxon>unclassified sequences</taxon>
        <taxon>metagenomes</taxon>
        <taxon>ecological metagenomes</taxon>
    </lineage>
</organism>
<sequence>MAQQIQDLVASIRKDGIEVAQKEAAQIIADAKAQAEDLIREAKKEAASLLEKAQREIDTRDQSARSSLQQASRDVQLSLKKAITTQLDRLLVEQVEKAYASNDLVSLIASVVASLGDAKQHEVQLSRKDFDALAKSLAGQLSDAIKAGLEIKPVASVSTGFRIAAKDGASFYDFSAEETAALLKPFLSAAIEKIVFSSAK</sequence>
<accession>A0A644VXF8</accession>
<reference evidence="2" key="1">
    <citation type="submission" date="2019-08" db="EMBL/GenBank/DDBJ databases">
        <authorList>
            <person name="Kucharzyk K."/>
            <person name="Murdoch R.W."/>
            <person name="Higgins S."/>
            <person name="Loffler F."/>
        </authorList>
    </citation>
    <scope>NUCLEOTIDE SEQUENCE</scope>
</reference>
<dbReference type="Gene3D" id="1.20.5.2950">
    <property type="match status" value="1"/>
</dbReference>
<dbReference type="EMBL" id="VSSQ01000495">
    <property type="protein sequence ID" value="MPL96099.1"/>
    <property type="molecule type" value="Genomic_DNA"/>
</dbReference>
<evidence type="ECO:0000256" key="1">
    <source>
        <dbReference type="SAM" id="Coils"/>
    </source>
</evidence>
<protein>
    <submittedName>
        <fullName evidence="2">V-type proton ATPase subunit E</fullName>
    </submittedName>
</protein>
<keyword evidence="1" id="KW-0175">Coiled coil</keyword>
<gene>
    <name evidence="2" type="primary">atpE_17</name>
    <name evidence="2" type="ORF">SDC9_42274</name>
</gene>
<proteinExistence type="predicted"/>